<dbReference type="NCBIfam" id="NF033578">
    <property type="entry name" value="transpos_IS5_1"/>
    <property type="match status" value="1"/>
</dbReference>
<dbReference type="Proteomes" id="UP000002420">
    <property type="component" value="Plasmid pGLOV01"/>
</dbReference>
<dbReference type="InterPro" id="IPR002559">
    <property type="entry name" value="Transposase_11"/>
</dbReference>
<reference evidence="3 4" key="1">
    <citation type="submission" date="2008-05" db="EMBL/GenBank/DDBJ databases">
        <title>Complete sequence of plasmid of Geobacter lovleyi SZ.</title>
        <authorList>
            <consortium name="US DOE Joint Genome Institute"/>
            <person name="Lucas S."/>
            <person name="Copeland A."/>
            <person name="Lapidus A."/>
            <person name="Glavina del Rio T."/>
            <person name="Dalin E."/>
            <person name="Tice H."/>
            <person name="Bruce D."/>
            <person name="Goodwin L."/>
            <person name="Pitluck S."/>
            <person name="Chertkov O."/>
            <person name="Meincke L."/>
            <person name="Brettin T."/>
            <person name="Detter J.C."/>
            <person name="Han C."/>
            <person name="Tapia R."/>
            <person name="Kuske C.R."/>
            <person name="Schmutz J."/>
            <person name="Larimer F."/>
            <person name="Land M."/>
            <person name="Hauser L."/>
            <person name="Kyrpides N."/>
            <person name="Mikhailova N."/>
            <person name="Sung Y."/>
            <person name="Fletcher K.E."/>
            <person name="Ritalahti K.M."/>
            <person name="Loeffler F.E."/>
            <person name="Richardson P."/>
        </authorList>
    </citation>
    <scope>NUCLEOTIDE SEQUENCE [LARGE SCALE GENOMIC DNA]</scope>
    <source>
        <strain evidence="4">ATCC BAA-1151 / DSM 17278 / SZ</strain>
        <plasmid evidence="4">Plasmid pGLOV01</plasmid>
    </source>
</reference>
<name>B3EBT3_TRIL1</name>
<evidence type="ECO:0000259" key="1">
    <source>
        <dbReference type="Pfam" id="PF01609"/>
    </source>
</evidence>
<evidence type="ECO:0000313" key="4">
    <source>
        <dbReference type="Proteomes" id="UP000002420"/>
    </source>
</evidence>
<dbReference type="Pfam" id="PF01609">
    <property type="entry name" value="DDE_Tnp_1"/>
    <property type="match status" value="1"/>
</dbReference>
<dbReference type="InterPro" id="IPR008490">
    <property type="entry name" value="Transposase_InsH_N"/>
</dbReference>
<dbReference type="RefSeq" id="WP_012471683.1">
    <property type="nucleotide sequence ID" value="NC_010815.1"/>
</dbReference>
<evidence type="ECO:0000313" key="3">
    <source>
        <dbReference type="EMBL" id="ACD97365.1"/>
    </source>
</evidence>
<geneLocation type="plasmid" evidence="3 4">
    <name>pGLOV01</name>
</geneLocation>
<dbReference type="KEGG" id="glo:Glov_3666"/>
<proteinExistence type="predicted"/>
<dbReference type="GO" id="GO:0006313">
    <property type="term" value="P:DNA transposition"/>
    <property type="evidence" value="ECO:0007669"/>
    <property type="project" value="InterPro"/>
</dbReference>
<dbReference type="PANTHER" id="PTHR33803:SF3">
    <property type="entry name" value="BLL1974 PROTEIN"/>
    <property type="match status" value="1"/>
</dbReference>
<accession>B3EBT3</accession>
<evidence type="ECO:0000259" key="2">
    <source>
        <dbReference type="Pfam" id="PF05598"/>
    </source>
</evidence>
<dbReference type="PANTHER" id="PTHR33803">
    <property type="entry name" value="IS1478 TRANSPOSASE"/>
    <property type="match status" value="1"/>
</dbReference>
<dbReference type="HOGENOM" id="CLU_040038_0_0_7"/>
<dbReference type="AlphaFoldDB" id="B3EBT3"/>
<sequence>MQPKVQISDQGDLFRSRLDQMLDRQHELYRLADQIDWQFFEREFGPLYSVKMGRPGVPIRLLVGLHYLKHAFNESDESVVARFVENPYWQYFCGFEFFQHRLPLDPTTLVKWRKRIGSKGVEKLLQATIATAVRRNDITPQSLERVNVDTTVQEKAIAYPTDARLYHKARVALVKLAKERGIQLRQSYERLGKKAYIKHGRYKHARQMNRAKRELKRLKIYLGRVIRDIFRKIANPDQTLTTLLERSRRIFNQKQHDKNKLYSLHAPEVSCIAKGKSHKKYEFGCKVSIVSTSKDNWIIGTQAKDGNPYDGHTLKGALKQAAQITGITPGNAYCDKGYKGVPSSLNGTTVHLANKRKSSMKPSEWAWYKRRSAIEPIIGHLKVDHRMDRNHLKGAEGDKINALLAACGYNLRKLLKLLLFWLVKERTFLSWGRLSPIQLNTV</sequence>
<dbReference type="OrthoDB" id="9770860at2"/>
<keyword evidence="3" id="KW-0614">Plasmid</keyword>
<feature type="domain" description="Transposase IS4-like" evidence="1">
    <location>
        <begin position="274"/>
        <end position="411"/>
    </location>
</feature>
<dbReference type="EMBL" id="CP001090">
    <property type="protein sequence ID" value="ACD97365.1"/>
    <property type="molecule type" value="Genomic_DNA"/>
</dbReference>
<protein>
    <submittedName>
        <fullName evidence="3">Transposase IS4 family protein</fullName>
    </submittedName>
</protein>
<gene>
    <name evidence="3" type="ordered locus">Glov_3666</name>
</gene>
<feature type="domain" description="Transposase InsH N-terminal" evidence="2">
    <location>
        <begin position="17"/>
        <end position="115"/>
    </location>
</feature>
<organism evidence="3 4">
    <name type="scientific">Trichlorobacter lovleyi (strain ATCC BAA-1151 / DSM 17278 / SZ)</name>
    <name type="common">Geobacter lovleyi</name>
    <dbReference type="NCBI Taxonomy" id="398767"/>
    <lineage>
        <taxon>Bacteria</taxon>
        <taxon>Pseudomonadati</taxon>
        <taxon>Thermodesulfobacteriota</taxon>
        <taxon>Desulfuromonadia</taxon>
        <taxon>Geobacterales</taxon>
        <taxon>Geobacteraceae</taxon>
        <taxon>Trichlorobacter</taxon>
    </lineage>
</organism>
<keyword evidence="4" id="KW-1185">Reference proteome</keyword>
<dbReference type="eggNOG" id="COG3039">
    <property type="taxonomic scope" value="Bacteria"/>
</dbReference>
<dbReference type="InterPro" id="IPR047710">
    <property type="entry name" value="Transpos_IS5-like"/>
</dbReference>
<dbReference type="Pfam" id="PF05598">
    <property type="entry name" value="DUF772"/>
    <property type="match status" value="1"/>
</dbReference>
<dbReference type="GO" id="GO:0003677">
    <property type="term" value="F:DNA binding"/>
    <property type="evidence" value="ECO:0007669"/>
    <property type="project" value="InterPro"/>
</dbReference>
<dbReference type="GO" id="GO:0004803">
    <property type="term" value="F:transposase activity"/>
    <property type="evidence" value="ECO:0007669"/>
    <property type="project" value="InterPro"/>
</dbReference>